<sequence length="82" mass="8462">MPAGGTTVTLFSDLMITRLLGTAVAGLVLVSGAAHASPVKGAPELTHNKLYKKGVLPKVRCDAVKNPPSPRPRNTSRSSSPA</sequence>
<comment type="caution">
    <text evidence="3">The sequence shown here is derived from an EMBL/GenBank/DDBJ whole genome shotgun (WGS) entry which is preliminary data.</text>
</comment>
<feature type="signal peptide" evidence="2">
    <location>
        <begin position="1"/>
        <end position="36"/>
    </location>
</feature>
<feature type="compositionally biased region" description="Low complexity" evidence="1">
    <location>
        <begin position="72"/>
        <end position="82"/>
    </location>
</feature>
<evidence type="ECO:0000313" key="3">
    <source>
        <dbReference type="EMBL" id="GES03504.1"/>
    </source>
</evidence>
<evidence type="ECO:0000256" key="2">
    <source>
        <dbReference type="SAM" id="SignalP"/>
    </source>
</evidence>
<keyword evidence="4" id="KW-1185">Reference proteome</keyword>
<evidence type="ECO:0000313" key="4">
    <source>
        <dbReference type="Proteomes" id="UP000334990"/>
    </source>
</evidence>
<accession>A0A5M3W3Z6</accession>
<feature type="region of interest" description="Disordered" evidence="1">
    <location>
        <begin position="57"/>
        <end position="82"/>
    </location>
</feature>
<keyword evidence="2" id="KW-0732">Signal</keyword>
<name>A0A5M3W3Z6_9ACTN</name>
<gene>
    <name evidence="3" type="ORF">Acor_55700</name>
</gene>
<proteinExistence type="predicted"/>
<feature type="chain" id="PRO_5024299803" evidence="2">
    <location>
        <begin position="37"/>
        <end position="82"/>
    </location>
</feature>
<reference evidence="3 4" key="1">
    <citation type="submission" date="2019-10" db="EMBL/GenBank/DDBJ databases">
        <title>Whole genome shotgun sequence of Acrocarpospora corrugata NBRC 13972.</title>
        <authorList>
            <person name="Ichikawa N."/>
            <person name="Kimura A."/>
            <person name="Kitahashi Y."/>
            <person name="Komaki H."/>
            <person name="Oguchi A."/>
        </authorList>
    </citation>
    <scope>NUCLEOTIDE SEQUENCE [LARGE SCALE GENOMIC DNA]</scope>
    <source>
        <strain evidence="3 4">NBRC 13972</strain>
    </source>
</reference>
<organism evidence="3 4">
    <name type="scientific">Acrocarpospora corrugata</name>
    <dbReference type="NCBI Taxonomy" id="35763"/>
    <lineage>
        <taxon>Bacteria</taxon>
        <taxon>Bacillati</taxon>
        <taxon>Actinomycetota</taxon>
        <taxon>Actinomycetes</taxon>
        <taxon>Streptosporangiales</taxon>
        <taxon>Streptosporangiaceae</taxon>
        <taxon>Acrocarpospora</taxon>
    </lineage>
</organism>
<evidence type="ECO:0000256" key="1">
    <source>
        <dbReference type="SAM" id="MobiDB-lite"/>
    </source>
</evidence>
<protein>
    <submittedName>
        <fullName evidence="3">Uncharacterized protein</fullName>
    </submittedName>
</protein>
<dbReference type="AlphaFoldDB" id="A0A5M3W3Z6"/>
<dbReference type="EMBL" id="BLAD01000069">
    <property type="protein sequence ID" value="GES03504.1"/>
    <property type="molecule type" value="Genomic_DNA"/>
</dbReference>
<dbReference type="Proteomes" id="UP000334990">
    <property type="component" value="Unassembled WGS sequence"/>
</dbReference>